<gene>
    <name evidence="2" type="ORF">B0T15DRAFT_255456</name>
</gene>
<feature type="compositionally biased region" description="Polar residues" evidence="1">
    <location>
        <begin position="113"/>
        <end position="123"/>
    </location>
</feature>
<dbReference type="EMBL" id="JAUDZG010000005">
    <property type="protein sequence ID" value="KAK3304899.1"/>
    <property type="molecule type" value="Genomic_DNA"/>
</dbReference>
<reference evidence="2" key="2">
    <citation type="submission" date="2023-06" db="EMBL/GenBank/DDBJ databases">
        <authorList>
            <consortium name="Lawrence Berkeley National Laboratory"/>
            <person name="Mondo S.J."/>
            <person name="Hensen N."/>
            <person name="Bonometti L."/>
            <person name="Westerberg I."/>
            <person name="Brannstrom I.O."/>
            <person name="Guillou S."/>
            <person name="Cros-Aarteil S."/>
            <person name="Calhoun S."/>
            <person name="Haridas S."/>
            <person name="Kuo A."/>
            <person name="Pangilinan J."/>
            <person name="Riley R."/>
            <person name="Labutti K."/>
            <person name="Andreopoulos B."/>
            <person name="Lipzen A."/>
            <person name="Chen C."/>
            <person name="Yanf M."/>
            <person name="Daum C."/>
            <person name="Ng V."/>
            <person name="Clum A."/>
            <person name="Steindorff A."/>
            <person name="Ohm R."/>
            <person name="Martin F."/>
            <person name="Silar P."/>
            <person name="Natvig D."/>
            <person name="Lalanne C."/>
            <person name="Gautier V."/>
            <person name="Ament-Velasquez S.L."/>
            <person name="Kruys A."/>
            <person name="Hutchinson M.I."/>
            <person name="Powell A.J."/>
            <person name="Barry K."/>
            <person name="Miller A.N."/>
            <person name="Grigoriev I.V."/>
            <person name="Debuchy R."/>
            <person name="Gladieux P."/>
            <person name="Thoren M.H."/>
            <person name="Johannesson H."/>
        </authorList>
    </citation>
    <scope>NUCLEOTIDE SEQUENCE</scope>
    <source>
        <strain evidence="2">CBS 333.67</strain>
    </source>
</reference>
<evidence type="ECO:0000313" key="3">
    <source>
        <dbReference type="Proteomes" id="UP001273166"/>
    </source>
</evidence>
<reference evidence="2" key="1">
    <citation type="journal article" date="2023" name="Mol. Phylogenet. Evol.">
        <title>Genome-scale phylogeny and comparative genomics of the fungal order Sordariales.</title>
        <authorList>
            <person name="Hensen N."/>
            <person name="Bonometti L."/>
            <person name="Westerberg I."/>
            <person name="Brannstrom I.O."/>
            <person name="Guillou S."/>
            <person name="Cros-Aarteil S."/>
            <person name="Calhoun S."/>
            <person name="Haridas S."/>
            <person name="Kuo A."/>
            <person name="Mondo S."/>
            <person name="Pangilinan J."/>
            <person name="Riley R."/>
            <person name="LaButti K."/>
            <person name="Andreopoulos B."/>
            <person name="Lipzen A."/>
            <person name="Chen C."/>
            <person name="Yan M."/>
            <person name="Daum C."/>
            <person name="Ng V."/>
            <person name="Clum A."/>
            <person name="Steindorff A."/>
            <person name="Ohm R.A."/>
            <person name="Martin F."/>
            <person name="Silar P."/>
            <person name="Natvig D.O."/>
            <person name="Lalanne C."/>
            <person name="Gautier V."/>
            <person name="Ament-Velasquez S.L."/>
            <person name="Kruys A."/>
            <person name="Hutchinson M.I."/>
            <person name="Powell A.J."/>
            <person name="Barry K."/>
            <person name="Miller A.N."/>
            <person name="Grigoriev I.V."/>
            <person name="Debuchy R."/>
            <person name="Gladieux P."/>
            <person name="Hiltunen Thoren M."/>
            <person name="Johannesson H."/>
        </authorList>
    </citation>
    <scope>NUCLEOTIDE SEQUENCE</scope>
    <source>
        <strain evidence="2">CBS 333.67</strain>
    </source>
</reference>
<evidence type="ECO:0000313" key="2">
    <source>
        <dbReference type="EMBL" id="KAK3304899.1"/>
    </source>
</evidence>
<comment type="caution">
    <text evidence="2">The sequence shown here is derived from an EMBL/GenBank/DDBJ whole genome shotgun (WGS) entry which is preliminary data.</text>
</comment>
<protein>
    <submittedName>
        <fullName evidence="2">Uncharacterized protein</fullName>
    </submittedName>
</protein>
<organism evidence="2 3">
    <name type="scientific">Chaetomium strumarium</name>
    <dbReference type="NCBI Taxonomy" id="1170767"/>
    <lineage>
        <taxon>Eukaryota</taxon>
        <taxon>Fungi</taxon>
        <taxon>Dikarya</taxon>
        <taxon>Ascomycota</taxon>
        <taxon>Pezizomycotina</taxon>
        <taxon>Sordariomycetes</taxon>
        <taxon>Sordariomycetidae</taxon>
        <taxon>Sordariales</taxon>
        <taxon>Chaetomiaceae</taxon>
        <taxon>Chaetomium</taxon>
    </lineage>
</organism>
<dbReference type="RefSeq" id="XP_062720679.1">
    <property type="nucleotide sequence ID" value="XM_062863240.1"/>
</dbReference>
<dbReference type="Proteomes" id="UP001273166">
    <property type="component" value="Unassembled WGS sequence"/>
</dbReference>
<feature type="region of interest" description="Disordered" evidence="1">
    <location>
        <begin position="110"/>
        <end position="133"/>
    </location>
</feature>
<name>A0AAJ0GRP8_9PEZI</name>
<evidence type="ECO:0000256" key="1">
    <source>
        <dbReference type="SAM" id="MobiDB-lite"/>
    </source>
</evidence>
<proteinExistence type="predicted"/>
<dbReference type="AlphaFoldDB" id="A0AAJ0GRP8"/>
<dbReference type="GeneID" id="87882069"/>
<keyword evidence="3" id="KW-1185">Reference proteome</keyword>
<accession>A0AAJ0GRP8</accession>
<sequence>MDEPALQIKPIHDELEEIYDIALELEATVEKMRKLQTRSRAFQIVHALVLGQRDESEVRDVVGRLRDAQDTLGYRISVAHVGSTTGVARWSTESRRELRAYGKTSRAKKIFRSSKSTTTLQRGPNKRTQSKSGKAWVCRRHGSRTTRRGMEVGRGTSSPLEAKQFAVPAELQATCVRCASCSRPGRLRHEYTRAQHTPPSLLRDRTRPCSGPIGGGCLEWVWSIMLAFSVRIVSRCLACK</sequence>